<dbReference type="AlphaFoldDB" id="A0A8S1CP53"/>
<dbReference type="InterPro" id="IPR011583">
    <property type="entry name" value="Chitinase_II/V-like_cat"/>
</dbReference>
<dbReference type="InterPro" id="IPR029070">
    <property type="entry name" value="Chitinase_insertion_sf"/>
</dbReference>
<dbReference type="FunFam" id="3.10.50.10:FF:000003">
    <property type="entry name" value="Class V chitinase CHIT5b"/>
    <property type="match status" value="1"/>
</dbReference>
<dbReference type="PROSITE" id="PS51910">
    <property type="entry name" value="GH18_2"/>
    <property type="match status" value="1"/>
</dbReference>
<feature type="domain" description="GH18" evidence="8">
    <location>
        <begin position="124"/>
        <end position="484"/>
    </location>
</feature>
<evidence type="ECO:0000313" key="9">
    <source>
        <dbReference type="EMBL" id="CAB3370641.1"/>
    </source>
</evidence>
<dbReference type="InterPro" id="IPR001223">
    <property type="entry name" value="Glyco_hydro18_cat"/>
</dbReference>
<dbReference type="Gene3D" id="3.10.50.10">
    <property type="match status" value="1"/>
</dbReference>
<dbReference type="PROSITE" id="PS01095">
    <property type="entry name" value="GH18_1"/>
    <property type="match status" value="1"/>
</dbReference>
<evidence type="ECO:0000256" key="2">
    <source>
        <dbReference type="ARBA" id="ARBA00022801"/>
    </source>
</evidence>
<keyword evidence="3" id="KW-0325">Glycoprotein</keyword>
<keyword evidence="1" id="KW-0732">Signal</keyword>
<dbReference type="Gene3D" id="3.20.20.80">
    <property type="entry name" value="Glycosidases"/>
    <property type="match status" value="1"/>
</dbReference>
<evidence type="ECO:0000256" key="7">
    <source>
        <dbReference type="SAM" id="Phobius"/>
    </source>
</evidence>
<dbReference type="InterPro" id="IPR017853">
    <property type="entry name" value="GH"/>
</dbReference>
<gene>
    <name evidence="9" type="ORF">CLODIP_2_CD08198</name>
</gene>
<keyword evidence="2 5" id="KW-0378">Hydrolase</keyword>
<keyword evidence="4 5" id="KW-0326">Glycosidase</keyword>
<evidence type="ECO:0000259" key="8">
    <source>
        <dbReference type="PROSITE" id="PS51910"/>
    </source>
</evidence>
<dbReference type="Pfam" id="PF00704">
    <property type="entry name" value="Glyco_hydro_18"/>
    <property type="match status" value="1"/>
</dbReference>
<evidence type="ECO:0000256" key="6">
    <source>
        <dbReference type="RuleBase" id="RU004453"/>
    </source>
</evidence>
<name>A0A8S1CP53_9INSE</name>
<evidence type="ECO:0000256" key="1">
    <source>
        <dbReference type="ARBA" id="ARBA00022729"/>
    </source>
</evidence>
<organism evidence="9 10">
    <name type="scientific">Cloeon dipterum</name>
    <dbReference type="NCBI Taxonomy" id="197152"/>
    <lineage>
        <taxon>Eukaryota</taxon>
        <taxon>Metazoa</taxon>
        <taxon>Ecdysozoa</taxon>
        <taxon>Arthropoda</taxon>
        <taxon>Hexapoda</taxon>
        <taxon>Insecta</taxon>
        <taxon>Pterygota</taxon>
        <taxon>Palaeoptera</taxon>
        <taxon>Ephemeroptera</taxon>
        <taxon>Pisciforma</taxon>
        <taxon>Baetidae</taxon>
        <taxon>Cloeon</taxon>
    </lineage>
</organism>
<sequence length="490" mass="55527">MTNIRPMTQAKYQLLVESRRTLSNAKWPVITVACLALGLLTGSLIVTLQLLKNLQFKSWYELSENATFTNKRAEYYGMASAHPGKGLTELLVMSSEPKAQLHQHPSKNFLKSNQSSSFPFVDNHHLVCYYAIQTEDSYQPLQPEDIDPFLCTHLVIAFAQIDNCTLQPIRPEDLQIYEKVVALKQTNPALKVMLSVGQMTQDGGFYDLVHSETNRKRFARQTAAFLNEMNIDGLDLDWEFPEWPPPGKNGVERAALSSLLYTLRRNFRGSRRRLLLSVAVGAPKAIADVSYDVPFMAKYVDFVNLMTYDFHSYIWYLPVTGHNAPLYSNHYDKGLFTTMNTNWSANYWHELGMPRKKIQIGIPTYAHTFRLVNPENNGLNAPAIGYGSIGAKGFANYSLICDFISQPNTGVRWDNESKVPFAFNDYDWVSYDNLSSVEHKVSLVKSMNFGGSMVWSISHDDFSGGCGQGKFPLVNRIKEVLKLRHSDLML</sequence>
<feature type="transmembrane region" description="Helical" evidence="7">
    <location>
        <begin position="27"/>
        <end position="51"/>
    </location>
</feature>
<dbReference type="SUPFAM" id="SSF51445">
    <property type="entry name" value="(Trans)glycosidases"/>
    <property type="match status" value="1"/>
</dbReference>
<accession>A0A8S1CP53</accession>
<keyword evidence="7" id="KW-1133">Transmembrane helix</keyword>
<dbReference type="OrthoDB" id="76388at2759"/>
<keyword evidence="10" id="KW-1185">Reference proteome</keyword>
<dbReference type="EMBL" id="CADEPI010000053">
    <property type="protein sequence ID" value="CAB3370641.1"/>
    <property type="molecule type" value="Genomic_DNA"/>
</dbReference>
<dbReference type="PANTHER" id="PTHR11177">
    <property type="entry name" value="CHITINASE"/>
    <property type="match status" value="1"/>
</dbReference>
<protein>
    <recommendedName>
        <fullName evidence="8">GH18 domain-containing protein</fullName>
    </recommendedName>
</protein>
<comment type="similarity">
    <text evidence="6">Belongs to the glycosyl hydrolase 18 family.</text>
</comment>
<dbReference type="GO" id="GO:0005975">
    <property type="term" value="P:carbohydrate metabolic process"/>
    <property type="evidence" value="ECO:0007669"/>
    <property type="project" value="InterPro"/>
</dbReference>
<proteinExistence type="inferred from homology"/>
<reference evidence="9 10" key="1">
    <citation type="submission" date="2020-04" db="EMBL/GenBank/DDBJ databases">
        <authorList>
            <person name="Alioto T."/>
            <person name="Alioto T."/>
            <person name="Gomez Garrido J."/>
        </authorList>
    </citation>
    <scope>NUCLEOTIDE SEQUENCE [LARGE SCALE GENOMIC DNA]</scope>
</reference>
<evidence type="ECO:0000313" key="10">
    <source>
        <dbReference type="Proteomes" id="UP000494165"/>
    </source>
</evidence>
<dbReference type="GO" id="GO:0004568">
    <property type="term" value="F:chitinase activity"/>
    <property type="evidence" value="ECO:0007669"/>
    <property type="project" value="TreeGrafter"/>
</dbReference>
<dbReference type="GO" id="GO:0006032">
    <property type="term" value="P:chitin catabolic process"/>
    <property type="evidence" value="ECO:0007669"/>
    <property type="project" value="TreeGrafter"/>
</dbReference>
<dbReference type="InterPro" id="IPR001579">
    <property type="entry name" value="Glyco_hydro_18_chit_AS"/>
</dbReference>
<evidence type="ECO:0000256" key="4">
    <source>
        <dbReference type="ARBA" id="ARBA00023295"/>
    </source>
</evidence>
<dbReference type="GO" id="GO:0005576">
    <property type="term" value="C:extracellular region"/>
    <property type="evidence" value="ECO:0007669"/>
    <property type="project" value="TreeGrafter"/>
</dbReference>
<dbReference type="PANTHER" id="PTHR11177:SF390">
    <property type="entry name" value="CHITINASE 11"/>
    <property type="match status" value="1"/>
</dbReference>
<dbReference type="SMART" id="SM00636">
    <property type="entry name" value="Glyco_18"/>
    <property type="match status" value="1"/>
</dbReference>
<keyword evidence="7" id="KW-0812">Transmembrane</keyword>
<comment type="caution">
    <text evidence="9">The sequence shown here is derived from an EMBL/GenBank/DDBJ whole genome shotgun (WGS) entry which is preliminary data.</text>
</comment>
<dbReference type="InterPro" id="IPR050314">
    <property type="entry name" value="Glycosyl_Hydrlase_18"/>
</dbReference>
<evidence type="ECO:0000256" key="5">
    <source>
        <dbReference type="RuleBase" id="RU000489"/>
    </source>
</evidence>
<dbReference type="GO" id="GO:0008061">
    <property type="term" value="F:chitin binding"/>
    <property type="evidence" value="ECO:0007669"/>
    <property type="project" value="InterPro"/>
</dbReference>
<dbReference type="Proteomes" id="UP000494165">
    <property type="component" value="Unassembled WGS sequence"/>
</dbReference>
<dbReference type="SUPFAM" id="SSF54556">
    <property type="entry name" value="Chitinase insertion domain"/>
    <property type="match status" value="1"/>
</dbReference>
<keyword evidence="7" id="KW-0472">Membrane</keyword>
<evidence type="ECO:0000256" key="3">
    <source>
        <dbReference type="ARBA" id="ARBA00023180"/>
    </source>
</evidence>